<reference evidence="2" key="1">
    <citation type="submission" date="2025-08" db="UniProtKB">
        <authorList>
            <consortium name="RefSeq"/>
        </authorList>
    </citation>
    <scope>IDENTIFICATION</scope>
    <source>
        <tissue evidence="2">Blood</tissue>
    </source>
</reference>
<gene>
    <name evidence="2" type="primary">LOC123612599</name>
</gene>
<dbReference type="AlphaFoldDB" id="A0A9W3FKA5"/>
<feature type="region of interest" description="Disordered" evidence="1">
    <location>
        <begin position="1"/>
        <end position="81"/>
    </location>
</feature>
<protein>
    <submittedName>
        <fullName evidence="2">Formin-like protein 3</fullName>
    </submittedName>
</protein>
<evidence type="ECO:0000313" key="2">
    <source>
        <dbReference type="RefSeq" id="XP_045362120.1"/>
    </source>
</evidence>
<proteinExistence type="predicted"/>
<feature type="compositionally biased region" description="Polar residues" evidence="1">
    <location>
        <begin position="8"/>
        <end position="21"/>
    </location>
</feature>
<sequence length="127" mass="13706">MAERPQLRETTATETGAQVTQAEPHLPSPLQPFTVPGGGGSCSEPSPPRLGLNFPSPAQLPAPRLQPQAPAGRTRERPPSPIFSFPILPVAGGLEYRAPCFRVRLFLDLHTPTSNCYGHSWQISALE</sequence>
<accession>A0A9W3FKA5</accession>
<feature type="compositionally biased region" description="Low complexity" evidence="1">
    <location>
        <begin position="55"/>
        <end position="71"/>
    </location>
</feature>
<evidence type="ECO:0000256" key="1">
    <source>
        <dbReference type="SAM" id="MobiDB-lite"/>
    </source>
</evidence>
<dbReference type="RefSeq" id="XP_045362120.1">
    <property type="nucleotide sequence ID" value="XM_045506164.1"/>
</dbReference>
<name>A0A9W3FKA5_CAMBA</name>
<organism evidence="2">
    <name type="scientific">Camelus bactrianus</name>
    <name type="common">Bactrian camel</name>
    <dbReference type="NCBI Taxonomy" id="9837"/>
    <lineage>
        <taxon>Eukaryota</taxon>
        <taxon>Metazoa</taxon>
        <taxon>Chordata</taxon>
        <taxon>Craniata</taxon>
        <taxon>Vertebrata</taxon>
        <taxon>Euteleostomi</taxon>
        <taxon>Mammalia</taxon>
        <taxon>Eutheria</taxon>
        <taxon>Laurasiatheria</taxon>
        <taxon>Artiodactyla</taxon>
        <taxon>Tylopoda</taxon>
        <taxon>Camelidae</taxon>
        <taxon>Camelus</taxon>
    </lineage>
</organism>